<sequence>MAHLEGTGVFTSARKIGNHASDIARTAEELGYTAIWVADVRGELTVLGDLVEATERIHAGSAILSMWDLAAKDAALAWAAANSRGPGRVLMGVGVSHSALVERAGYVYDKPLTRLKSYLDELDLLECGIPCEQRMIGANGPKMLQLAGERTAGALTYLVTPEQTAVHRNRLGPEGLLAPEVKVALATDRAHSRDIAREHLALYLTLPNYLRNLEQMGFTAADFADGGSNRLLDALVVGPDVEDVVRRIGEHRDAGADHVCLHVLGAGDSVPLDHWRELATAVCP</sequence>
<reference evidence="3" key="2">
    <citation type="submission" date="2015-01" db="EMBL/GenBank/DDBJ databases">
        <title>Draft genome sequence of potential hydrocarbon metabolising strain of Rhodococcus rhodochrous.</title>
        <authorList>
            <person name="Aggarwal R.K."/>
            <person name="Dawar C."/>
        </authorList>
    </citation>
    <scope>NUCLEOTIDE SEQUENCE [LARGE SCALE GENOMIC DNA]</scope>
    <source>
        <strain evidence="3">KG-21</strain>
    </source>
</reference>
<dbReference type="InterPro" id="IPR011251">
    <property type="entry name" value="Luciferase-like_dom"/>
</dbReference>
<name>A0A0M8PRR9_RHORH</name>
<dbReference type="RefSeq" id="WP_054370947.1">
    <property type="nucleotide sequence ID" value="NZ_AZYO01000001.1"/>
</dbReference>
<dbReference type="EMBL" id="AZYO01000001">
    <property type="protein sequence ID" value="KOS58202.1"/>
    <property type="molecule type" value="Genomic_DNA"/>
</dbReference>
<dbReference type="InterPro" id="IPR050564">
    <property type="entry name" value="F420-G6PD/mer"/>
</dbReference>
<evidence type="ECO:0000313" key="2">
    <source>
        <dbReference type="EMBL" id="KOS58202.1"/>
    </source>
</evidence>
<dbReference type="InterPro" id="IPR019922">
    <property type="entry name" value="Lucif-like_OxRdatse_MSMEG_4141"/>
</dbReference>
<dbReference type="AlphaFoldDB" id="A0A0M8PRR9"/>
<dbReference type="PANTHER" id="PTHR43244">
    <property type="match status" value="1"/>
</dbReference>
<dbReference type="InterPro" id="IPR036661">
    <property type="entry name" value="Luciferase-like_sf"/>
</dbReference>
<proteinExistence type="predicted"/>
<evidence type="ECO:0000313" key="3">
    <source>
        <dbReference type="Proteomes" id="UP000037712"/>
    </source>
</evidence>
<feature type="domain" description="Luciferase-like" evidence="1">
    <location>
        <begin position="19"/>
        <end position="120"/>
    </location>
</feature>
<dbReference type="GO" id="GO:0016705">
    <property type="term" value="F:oxidoreductase activity, acting on paired donors, with incorporation or reduction of molecular oxygen"/>
    <property type="evidence" value="ECO:0007669"/>
    <property type="project" value="InterPro"/>
</dbReference>
<accession>A0A0M8PRR9</accession>
<evidence type="ECO:0000259" key="1">
    <source>
        <dbReference type="Pfam" id="PF00296"/>
    </source>
</evidence>
<protein>
    <recommendedName>
        <fullName evidence="1">Luciferase-like domain-containing protein</fullName>
    </recommendedName>
</protein>
<comment type="caution">
    <text evidence="2">The sequence shown here is derived from an EMBL/GenBank/DDBJ whole genome shotgun (WGS) entry which is preliminary data.</text>
</comment>
<dbReference type="Proteomes" id="UP000037712">
    <property type="component" value="Unassembled WGS sequence"/>
</dbReference>
<gene>
    <name evidence="2" type="ORF">Z051_01185</name>
</gene>
<reference evidence="2 3" key="1">
    <citation type="journal article" date="2015" name="Genome Announc.">
        <title>Draft Genome Sequence of Rhodococcus rhodochrous Strain KG-21, a Soil Isolate from Oil Fields of Krishna-Godavari Basin, India.</title>
        <authorList>
            <person name="Dawar C."/>
            <person name="Aggarwal R.K."/>
        </authorList>
    </citation>
    <scope>NUCLEOTIDE SEQUENCE [LARGE SCALE GENOMIC DNA]</scope>
    <source>
        <strain evidence="2 3">KG-21</strain>
    </source>
</reference>
<dbReference type="PATRIC" id="fig|1441923.3.peg.264"/>
<dbReference type="Pfam" id="PF00296">
    <property type="entry name" value="Bac_luciferase"/>
    <property type="match status" value="1"/>
</dbReference>
<organism evidence="2 3">
    <name type="scientific">Rhodococcus rhodochrous KG-21</name>
    <dbReference type="NCBI Taxonomy" id="1441923"/>
    <lineage>
        <taxon>Bacteria</taxon>
        <taxon>Bacillati</taxon>
        <taxon>Actinomycetota</taxon>
        <taxon>Actinomycetes</taxon>
        <taxon>Mycobacteriales</taxon>
        <taxon>Nocardiaceae</taxon>
        <taxon>Rhodococcus</taxon>
    </lineage>
</organism>
<dbReference type="SUPFAM" id="SSF51679">
    <property type="entry name" value="Bacterial luciferase-like"/>
    <property type="match status" value="1"/>
</dbReference>
<dbReference type="NCBIfam" id="TIGR03620">
    <property type="entry name" value="F420_MSMEG_4141"/>
    <property type="match status" value="1"/>
</dbReference>
<dbReference type="Gene3D" id="3.20.20.30">
    <property type="entry name" value="Luciferase-like domain"/>
    <property type="match status" value="2"/>
</dbReference>
<dbReference type="PANTHER" id="PTHR43244:SF2">
    <property type="entry name" value="CONSERVED HYPOTHETICAL ALANINE AND PROLINE-RICH PROTEIN"/>
    <property type="match status" value="1"/>
</dbReference>